<dbReference type="Proteomes" id="UP000322983">
    <property type="component" value="Chromosome"/>
</dbReference>
<protein>
    <submittedName>
        <fullName evidence="6">NAD-dependent alcohol dehydrogenase</fullName>
    </submittedName>
</protein>
<evidence type="ECO:0000313" key="5">
    <source>
        <dbReference type="EMBL" id="BBG25223.1"/>
    </source>
</evidence>
<evidence type="ECO:0000256" key="3">
    <source>
        <dbReference type="ARBA" id="ARBA00023277"/>
    </source>
</evidence>
<dbReference type="PANTHER" id="PTHR43401">
    <property type="entry name" value="L-THREONINE 3-DEHYDROGENASE"/>
    <property type="match status" value="1"/>
</dbReference>
<dbReference type="Gene3D" id="3.90.180.10">
    <property type="entry name" value="Medium-chain alcohol dehydrogenases, catalytic domain"/>
    <property type="match status" value="1"/>
</dbReference>
<dbReference type="PANTHER" id="PTHR43401:SF4">
    <property type="entry name" value="D-ARABINOSE 1-DEHYDROGENASE (NADP(+))"/>
    <property type="match status" value="1"/>
</dbReference>
<evidence type="ECO:0000313" key="6">
    <source>
        <dbReference type="EMBL" id="BBG28017.1"/>
    </source>
</evidence>
<dbReference type="EMBL" id="AP018930">
    <property type="protein sequence ID" value="BBG28017.1"/>
    <property type="molecule type" value="Genomic_DNA"/>
</dbReference>
<dbReference type="GO" id="GO:0043168">
    <property type="term" value="F:anion binding"/>
    <property type="evidence" value="ECO:0007669"/>
    <property type="project" value="UniProtKB-ARBA"/>
</dbReference>
<dbReference type="SUPFAM" id="SSF50129">
    <property type="entry name" value="GroES-like"/>
    <property type="match status" value="1"/>
</dbReference>
<dbReference type="KEGG" id="step:IC006_2558"/>
<evidence type="ECO:0000256" key="2">
    <source>
        <dbReference type="ARBA" id="ARBA00023002"/>
    </source>
</evidence>
<gene>
    <name evidence="5" type="ORF">IC006_2558</name>
    <name evidence="6" type="ORF">IC007_2572</name>
</gene>
<evidence type="ECO:0000256" key="1">
    <source>
        <dbReference type="ARBA" id="ARBA00022857"/>
    </source>
</evidence>
<dbReference type="InterPro" id="IPR050129">
    <property type="entry name" value="Zn_alcohol_dh"/>
</dbReference>
<dbReference type="InterPro" id="IPR013154">
    <property type="entry name" value="ADH-like_N"/>
</dbReference>
<keyword evidence="2" id="KW-0560">Oxidoreductase</keyword>
<dbReference type="Pfam" id="PF00107">
    <property type="entry name" value="ADH_zinc_N"/>
    <property type="match status" value="1"/>
</dbReference>
<keyword evidence="3" id="KW-0119">Carbohydrate metabolism</keyword>
<keyword evidence="7" id="KW-1185">Reference proteome</keyword>
<dbReference type="STRING" id="1294262.GCA_001316085_01445"/>
<sequence length="338" mass="36847">MVMRAAVFHEEGKPLSLEEVPYPERKEGEVILKVRAAGLCHGDVHLVLGEWSGDLQISPPVILGHEIVGDVVEGGKKFKDGDRVILYSSIGCGKCKYCLSGKPQFCERVSVVGVQRNGGFAEYVSVPEDYLFKVDGDPIHLAPLADAGITAYSAVKGIKRGDSVAVIGTGAVAMIASQMLKSNGADVIMGGRNPSKLAKAEEMGIPTVMMKRKDNMNMSQTLFSYSQKKFDYVLDFVGSQSTLQDSMWLLSREGELRIVGEFGGYLNVPEQLIVLRGLKVKGVLYGSFEDMNGIIKSYQEGKFNTMPVPYKLEEINDAINDLIEDKIIGRAVITPSSD</sequence>
<proteinExistence type="predicted"/>
<dbReference type="AlphaFoldDB" id="A0A510E6F9"/>
<evidence type="ECO:0000313" key="7">
    <source>
        <dbReference type="Proteomes" id="UP000322983"/>
    </source>
</evidence>
<dbReference type="SUPFAM" id="SSF51735">
    <property type="entry name" value="NAD(P)-binding Rossmann-fold domains"/>
    <property type="match status" value="1"/>
</dbReference>
<dbReference type="Pfam" id="PF08240">
    <property type="entry name" value="ADH_N"/>
    <property type="match status" value="1"/>
</dbReference>
<dbReference type="InterPro" id="IPR013149">
    <property type="entry name" value="ADH-like_C"/>
</dbReference>
<organism evidence="6 8">
    <name type="scientific">Sulfuracidifex tepidarius</name>
    <dbReference type="NCBI Taxonomy" id="1294262"/>
    <lineage>
        <taxon>Archaea</taxon>
        <taxon>Thermoproteota</taxon>
        <taxon>Thermoprotei</taxon>
        <taxon>Sulfolobales</taxon>
        <taxon>Sulfolobaceae</taxon>
        <taxon>Sulfuracidifex</taxon>
    </lineage>
</organism>
<keyword evidence="1" id="KW-0521">NADP</keyword>
<reference evidence="6 7" key="2">
    <citation type="journal article" date="2020" name="Int. J. Syst. Evol. Microbiol.">
        <title>Sulfuracidifex tepidarius gen. nov., sp. nov. and transfer of Sulfolobus metallicus Huber and Stetter 1992 to the genus Sulfuracidifex as Sulfuracidifex metallicus comb. nov.</title>
        <authorList>
            <person name="Itoh T."/>
            <person name="Miura T."/>
            <person name="Sakai H.D."/>
            <person name="Kato S."/>
            <person name="Ohkuma M."/>
            <person name="Takashina T."/>
        </authorList>
    </citation>
    <scope>NUCLEOTIDE SEQUENCE</scope>
    <source>
        <strain evidence="5 7">IC-006</strain>
        <strain evidence="6">IC-007</strain>
    </source>
</reference>
<dbReference type="EMBL" id="AP018929">
    <property type="protein sequence ID" value="BBG25223.1"/>
    <property type="molecule type" value="Genomic_DNA"/>
</dbReference>
<evidence type="ECO:0000259" key="4">
    <source>
        <dbReference type="SMART" id="SM00829"/>
    </source>
</evidence>
<dbReference type="SMART" id="SM00829">
    <property type="entry name" value="PKS_ER"/>
    <property type="match status" value="1"/>
</dbReference>
<feature type="domain" description="Enoyl reductase (ER)" evidence="4">
    <location>
        <begin position="12"/>
        <end position="333"/>
    </location>
</feature>
<dbReference type="Proteomes" id="UP000325030">
    <property type="component" value="Chromosome"/>
</dbReference>
<evidence type="ECO:0000313" key="8">
    <source>
        <dbReference type="Proteomes" id="UP000325030"/>
    </source>
</evidence>
<name>A0A510E6F9_9CREN</name>
<dbReference type="InterPro" id="IPR020843">
    <property type="entry name" value="ER"/>
</dbReference>
<dbReference type="GO" id="GO:0051262">
    <property type="term" value="P:protein tetramerization"/>
    <property type="evidence" value="ECO:0007669"/>
    <property type="project" value="UniProtKB-ARBA"/>
</dbReference>
<dbReference type="InterPro" id="IPR036291">
    <property type="entry name" value="NAD(P)-bd_dom_sf"/>
</dbReference>
<reference evidence="8" key="1">
    <citation type="submission" date="2018-09" db="EMBL/GenBank/DDBJ databases">
        <title>Complete Genome Sequencing of Sulfolobus sp. JCM 16834.</title>
        <authorList>
            <person name="Kato S."/>
            <person name="Itoh T."/>
            <person name="Ohkuma M."/>
        </authorList>
    </citation>
    <scope>NUCLEOTIDE SEQUENCE [LARGE SCALE GENOMIC DNA]</scope>
    <source>
        <strain evidence="8">IC-007</strain>
    </source>
</reference>
<accession>A0A510DYB3</accession>
<dbReference type="InterPro" id="IPR011032">
    <property type="entry name" value="GroES-like_sf"/>
</dbReference>
<dbReference type="GO" id="GO:0016491">
    <property type="term" value="F:oxidoreductase activity"/>
    <property type="evidence" value="ECO:0007669"/>
    <property type="project" value="UniProtKB-KW"/>
</dbReference>
<dbReference type="Gene3D" id="3.40.50.720">
    <property type="entry name" value="NAD(P)-binding Rossmann-like Domain"/>
    <property type="match status" value="1"/>
</dbReference>
<accession>A0A510E6F9</accession>
<dbReference type="GO" id="GO:0030554">
    <property type="term" value="F:adenyl nucleotide binding"/>
    <property type="evidence" value="ECO:0007669"/>
    <property type="project" value="UniProtKB-ARBA"/>
</dbReference>